<feature type="transmembrane region" description="Helical" evidence="4">
    <location>
        <begin position="31"/>
        <end position="52"/>
    </location>
</feature>
<gene>
    <name evidence="5" type="ORF">MICPUN_102606</name>
</gene>
<feature type="coiled-coil region" evidence="2">
    <location>
        <begin position="242"/>
        <end position="276"/>
    </location>
</feature>
<name>C1FI88_MICCC</name>
<feature type="region of interest" description="Disordered" evidence="3">
    <location>
        <begin position="1036"/>
        <end position="1070"/>
    </location>
</feature>
<feature type="compositionally biased region" description="Pro residues" evidence="3">
    <location>
        <begin position="776"/>
        <end position="795"/>
    </location>
</feature>
<keyword evidence="4" id="KW-0812">Transmembrane</keyword>
<dbReference type="RefSeq" id="XP_002508422.1">
    <property type="nucleotide sequence ID" value="XM_002508376.1"/>
</dbReference>
<feature type="region of interest" description="Disordered" evidence="3">
    <location>
        <begin position="1287"/>
        <end position="1367"/>
    </location>
</feature>
<dbReference type="Proteomes" id="UP000002009">
    <property type="component" value="Chromosome 10"/>
</dbReference>
<feature type="region of interest" description="Disordered" evidence="3">
    <location>
        <begin position="1844"/>
        <end position="1869"/>
    </location>
</feature>
<evidence type="ECO:0000313" key="5">
    <source>
        <dbReference type="EMBL" id="ACO69680.1"/>
    </source>
</evidence>
<keyword evidence="4" id="KW-0472">Membrane</keyword>
<feature type="coiled-coil region" evidence="2">
    <location>
        <begin position="577"/>
        <end position="629"/>
    </location>
</feature>
<dbReference type="EMBL" id="CP001576">
    <property type="protein sequence ID" value="ACO69680.1"/>
    <property type="molecule type" value="Genomic_DNA"/>
</dbReference>
<dbReference type="InParanoid" id="C1FI88"/>
<dbReference type="KEGG" id="mis:MICPUN_102606"/>
<keyword evidence="1 2" id="KW-0175">Coiled coil</keyword>
<feature type="coiled-coil region" evidence="2">
    <location>
        <begin position="124"/>
        <end position="199"/>
    </location>
</feature>
<feature type="coiled-coil region" evidence="2">
    <location>
        <begin position="316"/>
        <end position="519"/>
    </location>
</feature>
<dbReference type="eggNOG" id="ENOG502QQ2D">
    <property type="taxonomic scope" value="Eukaryota"/>
</dbReference>
<dbReference type="PANTHER" id="PTHR23160:SF19">
    <property type="entry name" value="MYOSIN HEAVY CHAIN-RELATED PROTEIN"/>
    <property type="match status" value="1"/>
</dbReference>
<feature type="compositionally biased region" description="Pro residues" evidence="3">
    <location>
        <begin position="1038"/>
        <end position="1067"/>
    </location>
</feature>
<feature type="region of interest" description="Disordered" evidence="3">
    <location>
        <begin position="772"/>
        <end position="800"/>
    </location>
</feature>
<protein>
    <submittedName>
        <fullName evidence="5">Uncharacterized protein</fullName>
    </submittedName>
</protein>
<evidence type="ECO:0000256" key="2">
    <source>
        <dbReference type="SAM" id="Coils"/>
    </source>
</evidence>
<dbReference type="GeneID" id="8246700"/>
<organism evidence="5 6">
    <name type="scientific">Micromonas commoda (strain RCC299 / NOUM17 / CCMP2709)</name>
    <name type="common">Picoplanktonic green alga</name>
    <dbReference type="NCBI Taxonomy" id="296587"/>
    <lineage>
        <taxon>Eukaryota</taxon>
        <taxon>Viridiplantae</taxon>
        <taxon>Chlorophyta</taxon>
        <taxon>Mamiellophyceae</taxon>
        <taxon>Mamiellales</taxon>
        <taxon>Mamiellaceae</taxon>
        <taxon>Micromonas</taxon>
    </lineage>
</organism>
<reference evidence="5 6" key="1">
    <citation type="journal article" date="2009" name="Science">
        <title>Green evolution and dynamic adaptations revealed by genomes of the marine picoeukaryotes Micromonas.</title>
        <authorList>
            <person name="Worden A.Z."/>
            <person name="Lee J.H."/>
            <person name="Mock T."/>
            <person name="Rouze P."/>
            <person name="Simmons M.P."/>
            <person name="Aerts A.L."/>
            <person name="Allen A.E."/>
            <person name="Cuvelier M.L."/>
            <person name="Derelle E."/>
            <person name="Everett M.V."/>
            <person name="Foulon E."/>
            <person name="Grimwood J."/>
            <person name="Gundlach H."/>
            <person name="Henrissat B."/>
            <person name="Napoli C."/>
            <person name="McDonald S.M."/>
            <person name="Parker M.S."/>
            <person name="Rombauts S."/>
            <person name="Salamov A."/>
            <person name="Von Dassow P."/>
            <person name="Badger J.H."/>
            <person name="Coutinho P.M."/>
            <person name="Demir E."/>
            <person name="Dubchak I."/>
            <person name="Gentemann C."/>
            <person name="Eikrem W."/>
            <person name="Gready J.E."/>
            <person name="John U."/>
            <person name="Lanier W."/>
            <person name="Lindquist E.A."/>
            <person name="Lucas S."/>
            <person name="Mayer K.F."/>
            <person name="Moreau H."/>
            <person name="Not F."/>
            <person name="Otillar R."/>
            <person name="Panaud O."/>
            <person name="Pangilinan J."/>
            <person name="Paulsen I."/>
            <person name="Piegu B."/>
            <person name="Poliakov A."/>
            <person name="Robbens S."/>
            <person name="Schmutz J."/>
            <person name="Toulza E."/>
            <person name="Wyss T."/>
            <person name="Zelensky A."/>
            <person name="Zhou K."/>
            <person name="Armbrust E.V."/>
            <person name="Bhattacharya D."/>
            <person name="Goodenough U.W."/>
            <person name="Van de Peer Y."/>
            <person name="Grigoriev I.V."/>
        </authorList>
    </citation>
    <scope>NUCLEOTIDE SEQUENCE [LARGE SCALE GENOMIC DNA]</scope>
    <source>
        <strain evidence="6">RCC299 / NOUM17</strain>
    </source>
</reference>
<sequence>MMGSAETRPLLDEFSPLVERKRANSAWGTRAKYALATLALVGVAAFAGVAMFPGAANNIGLSTLGDKSDFVAAEAPSMHHRSSVKPHSKLYVPRGSARLGEEGEAAPAAPTKAIPHTAEDPIESSGLDAKIAQLEADKAALEQSNADLAAQIATLTADTSAQDQLKKCQEDTHSVIAEKKTVEDELQRLEQEISDEREAHMKVGGFNCGRIIPGENRDEKLAECDAEMRLQLYERKKANQRKYQMRLQNDALHAEIEGLENKLLELDGEVRQCIADSAAAAQTAAEQLADANAKTEEVQTAMGKVEYELELCMNGKKACDTKVHDMEGELKDMEAREDKCEADFAQARKMYQDSHATKDEATKQLESDISRLELDITNVKDKRDSLEKELNEKFVEIKTLEKTVADNQAAAEEANNAKSACEAENGMISASIEHLKNDAKRMEQTLNMTRDSKLAMVDEVMRLNQKMEGLEGEILEADNKLKTAINASAAEKAELVGKAMEKDEQIAAIKTEVASLKAQVNVSAAAELALQARLADAQDKAAAAQLDLEAQISTCQTDFAAARDAFQAKHMSNDEASKQLKEQITQLETTLATTTESCKQGKETCKAEIDQLHADINAKSQEIQNALATVDAKSAEIDVCYAATDKLHTENAALIGSVDTCTSDLATSKEEKDLCEGSKNGLLDMNKKCEASVEKCEADGAAEREVLLKKHADKDEVTQQLNTDLTRVQGEVAKCQDAKATLTTQVDTCDADINAAKDETKAAKADFTELKMQPWCQPPNPPAPDAPAPPPPQNPPGAKKFAEKLPISEKKLIAEGVASAKAVKIIDAIMLGSDITSDKVRPFVNLDKKYSDASVSYIFAHCYADEINMIAAEVTVEGGKAYLTAQGEGIRSSANCRDEDLDAREVTAAWANQLSEDEAWTEYGYMPGASLGGVKLVNADRRIADEVKALMPVDAPAEFDASAELDEEEKTNTFRQLLGGCSRVNCGYHWQGWSSCSPSNGVCGWGSQSRCPSVYRRNSCGGSGCPGCQSQSCFSRTCPPPPSPSPPPPSPSPPPPSPPPPSPPPPKAKLGLGTIEYVIVNNVGGLEMGGKGKPMYTPSDAFLSIPEVATMKVGDAVMMAKAYKNGQPTEEEAPVIFAACDGDSLKLVSATVTAAHGSSFIALGEAKSSPKSGCDNAALTAGAVMDAFKAGDAAGSVSIGHVYFTQADDGDEVPTANTAVVLGEASAPVAIELKSACFIGSSIGVDESGCRIAKAFPTDKVGEFIFATCKDEHMTMVVAQVGMGDVPAEEPEEETAVAEEPEEETAVAEEPEEETAVAEEEEAQEPLTPSQSAPAPSTKKSKKKKRRKRRKRRKKKKSKKKKGWWPFGAEAEAQGQAGRSLLFAPGILPDISSALENANLPVWVTDKAQAATITVTKAMTATCTDGAMTAASVKAAASQASGKPYGPALSIGRVAWTDHDTTQTDVIDAVKTTLTAPPPKPCTGRTVTVKRMDPAGLDGHGWGMNLEFMCGDSKVSIGSSRGSQTQSTVVNSEMTQGDCAARIDKSNWLGGYGYGDFFDVTVGECPPPPPPPAPAPVGEECTGRTVTVKRMDAGGLDGHGWGMNLEFMCGDSKVSIGNSRGSQTQSTVVNTPMFASDCAARIDKSNWLGGYGYGDFFDVTVGECPKKCKRTISATRRDANHGWGMNLKFKCGDAEVVIGNSDQAEKTVFYDNVATGTCPSRVDKSNWLGGDTYGDYFDVVMGECIDSEAQAQCRREVTATRGDAAHGWGMPLEFECGGKVVHIGSSGGQTKSATTTFKLDGDDCPSRVDKSNWRGGHTYGDWFSVNVGPCVGAALGDAVEYDHEDKPKLGSKTKLGKKTEASANTWKVW</sequence>
<evidence type="ECO:0000313" key="6">
    <source>
        <dbReference type="Proteomes" id="UP000002009"/>
    </source>
</evidence>
<keyword evidence="6" id="KW-1185">Reference proteome</keyword>
<evidence type="ECO:0000256" key="4">
    <source>
        <dbReference type="SAM" id="Phobius"/>
    </source>
</evidence>
<evidence type="ECO:0000256" key="1">
    <source>
        <dbReference type="ARBA" id="ARBA00023054"/>
    </source>
</evidence>
<keyword evidence="4" id="KW-1133">Transmembrane helix</keyword>
<feature type="compositionally biased region" description="Basic residues" evidence="3">
    <location>
        <begin position="1339"/>
        <end position="1363"/>
    </location>
</feature>
<feature type="compositionally biased region" description="Acidic residues" evidence="3">
    <location>
        <begin position="1287"/>
        <end position="1324"/>
    </location>
</feature>
<feature type="region of interest" description="Disordered" evidence="3">
    <location>
        <begin position="99"/>
        <end position="122"/>
    </location>
</feature>
<dbReference type="PANTHER" id="PTHR23160">
    <property type="entry name" value="SYNAPTONEMAL COMPLEX PROTEIN-RELATED"/>
    <property type="match status" value="1"/>
</dbReference>
<evidence type="ECO:0000256" key="3">
    <source>
        <dbReference type="SAM" id="MobiDB-lite"/>
    </source>
</evidence>
<accession>C1FI88</accession>
<dbReference type="STRING" id="296587.C1FI88"/>
<proteinExistence type="predicted"/>